<evidence type="ECO:0008006" key="4">
    <source>
        <dbReference type="Google" id="ProtNLM"/>
    </source>
</evidence>
<dbReference type="Proteomes" id="UP000630353">
    <property type="component" value="Unassembled WGS sequence"/>
</dbReference>
<gene>
    <name evidence="2" type="ORF">GCM10017083_15060</name>
</gene>
<sequence>MKPGDSRAPGRRAVLAGASSLILSGCAGGPGRSDGTTGTAVIGLRIANTLELGAARDRHFGGLANLFHRADPWASLSFGQVDPATGGVDMPWFATLKNVKAEVTTKGFATSFEAVSLVPGRYVTLNAHFIPDPSAYYRTDYVLEFSSRYGSRARAEDLVGYQFDIAAGELVYVGTIVLALGGKGGGESSIRYGHAVPRLVDEFTMAAARHPALHALGRERGTRLMTLFSNRLPHLFRQQPPAPTPAAPAPAAPAPAAPAPAAPAPAAPVPAAPPARPRNVPRIG</sequence>
<feature type="compositionally biased region" description="Pro residues" evidence="1">
    <location>
        <begin position="240"/>
        <end position="276"/>
    </location>
</feature>
<accession>A0A918XQH2</accession>
<dbReference type="PROSITE" id="PS51257">
    <property type="entry name" value="PROKAR_LIPOPROTEIN"/>
    <property type="match status" value="1"/>
</dbReference>
<evidence type="ECO:0000313" key="2">
    <source>
        <dbReference type="EMBL" id="GHD46195.1"/>
    </source>
</evidence>
<reference evidence="2" key="2">
    <citation type="submission" date="2020-09" db="EMBL/GenBank/DDBJ databases">
        <authorList>
            <person name="Sun Q."/>
            <person name="Kim S."/>
        </authorList>
    </citation>
    <scope>NUCLEOTIDE SEQUENCE</scope>
    <source>
        <strain evidence="2">KCTC 42651</strain>
    </source>
</reference>
<keyword evidence="3" id="KW-1185">Reference proteome</keyword>
<evidence type="ECO:0000256" key="1">
    <source>
        <dbReference type="SAM" id="MobiDB-lite"/>
    </source>
</evidence>
<reference evidence="2" key="1">
    <citation type="journal article" date="2014" name="Int. J. Syst. Evol. Microbiol.">
        <title>Complete genome sequence of Corynebacterium casei LMG S-19264T (=DSM 44701T), isolated from a smear-ripened cheese.</title>
        <authorList>
            <consortium name="US DOE Joint Genome Institute (JGI-PGF)"/>
            <person name="Walter F."/>
            <person name="Albersmeier A."/>
            <person name="Kalinowski J."/>
            <person name="Ruckert C."/>
        </authorList>
    </citation>
    <scope>NUCLEOTIDE SEQUENCE</scope>
    <source>
        <strain evidence="2">KCTC 42651</strain>
    </source>
</reference>
<dbReference type="EMBL" id="BMZS01000003">
    <property type="protein sequence ID" value="GHD46195.1"/>
    <property type="molecule type" value="Genomic_DNA"/>
</dbReference>
<protein>
    <recommendedName>
        <fullName evidence="4">Lipoprotein</fullName>
    </recommendedName>
</protein>
<dbReference type="RefSeq" id="WP_189988332.1">
    <property type="nucleotide sequence ID" value="NZ_BMZS01000003.1"/>
</dbReference>
<organism evidence="2 3">
    <name type="scientific">Thalassobaculum fulvum</name>
    <dbReference type="NCBI Taxonomy" id="1633335"/>
    <lineage>
        <taxon>Bacteria</taxon>
        <taxon>Pseudomonadati</taxon>
        <taxon>Pseudomonadota</taxon>
        <taxon>Alphaproteobacteria</taxon>
        <taxon>Rhodospirillales</taxon>
        <taxon>Thalassobaculaceae</taxon>
        <taxon>Thalassobaculum</taxon>
    </lineage>
</organism>
<dbReference type="AlphaFoldDB" id="A0A918XQH2"/>
<name>A0A918XQH2_9PROT</name>
<comment type="caution">
    <text evidence="2">The sequence shown here is derived from an EMBL/GenBank/DDBJ whole genome shotgun (WGS) entry which is preliminary data.</text>
</comment>
<feature type="region of interest" description="Disordered" evidence="1">
    <location>
        <begin position="235"/>
        <end position="284"/>
    </location>
</feature>
<evidence type="ECO:0000313" key="3">
    <source>
        <dbReference type="Proteomes" id="UP000630353"/>
    </source>
</evidence>
<proteinExistence type="predicted"/>